<dbReference type="KEGG" id="wct:WS74_0553"/>
<organism evidence="1 2">
    <name type="scientific">Weissella ceti</name>
    <dbReference type="NCBI Taxonomy" id="759620"/>
    <lineage>
        <taxon>Bacteria</taxon>
        <taxon>Bacillati</taxon>
        <taxon>Bacillota</taxon>
        <taxon>Bacilli</taxon>
        <taxon>Lactobacillales</taxon>
        <taxon>Lactobacillaceae</taxon>
        <taxon>Weissella</taxon>
    </lineage>
</organism>
<dbReference type="EMBL" id="CP009223">
    <property type="protein sequence ID" value="AIM62805.1"/>
    <property type="molecule type" value="Genomic_DNA"/>
</dbReference>
<protein>
    <submittedName>
        <fullName evidence="1">Uncharacterized protein</fullName>
    </submittedName>
</protein>
<dbReference type="KEGG" id="wce:WS08_0552"/>
<evidence type="ECO:0000313" key="2">
    <source>
        <dbReference type="Proteomes" id="UP000029079"/>
    </source>
</evidence>
<keyword evidence="2" id="KW-1185">Reference proteome</keyword>
<dbReference type="KEGG" id="wci:WS105_0550"/>
<proteinExistence type="predicted"/>
<dbReference type="AlphaFoldDB" id="A0A075TYW1"/>
<reference evidence="1 2" key="1">
    <citation type="journal article" date="2014" name="Genome Announc.">
        <title>Complete Genome Sequences of Fish Pathogenic Weissella ceti Strains WS74 and WS105.</title>
        <authorList>
            <person name="Figueiredo H.C."/>
            <person name="Leal C.A."/>
            <person name="Dorella F.A."/>
            <person name="Carvalho A.F."/>
            <person name="Soares S.C."/>
            <person name="Pereira F.L."/>
            <person name="Azevedo V.A."/>
        </authorList>
    </citation>
    <scope>NUCLEOTIDE SEQUENCE [LARGE SCALE GENOMIC DNA]</scope>
    <source>
        <strain evidence="1 2">WS74</strain>
    </source>
</reference>
<gene>
    <name evidence="1" type="ORF">WS74_0553</name>
</gene>
<reference evidence="2" key="2">
    <citation type="submission" date="2014-08" db="EMBL/GenBank/DDBJ databases">
        <title>Complete genome of Weissella ceti strain WS74 isolated from diseased rainbow trout in Brazil.</title>
        <authorList>
            <person name="Figueiredo H.C.P."/>
            <person name="Leal C.A.G."/>
            <person name="Pereira F.L."/>
            <person name="Soares S.C."/>
            <person name="Dorella F.A."/>
            <person name="Carvalho A.F."/>
            <person name="Azevedo V.A.C."/>
        </authorList>
    </citation>
    <scope>NUCLEOTIDE SEQUENCE [LARGE SCALE GENOMIC DNA]</scope>
    <source>
        <strain evidence="2">WS74</strain>
    </source>
</reference>
<dbReference type="Proteomes" id="UP000029079">
    <property type="component" value="Chromosome"/>
</dbReference>
<dbReference type="STRING" id="759620.WS105_0550"/>
<accession>A0A075TYW1</accession>
<evidence type="ECO:0000313" key="1">
    <source>
        <dbReference type="EMBL" id="AIM62805.1"/>
    </source>
</evidence>
<name>A0A075TYW1_9LACO</name>
<sequence>MLGITIYGSVRKTGSHDVNVSRIKNENKKEPQLDALTSEHLKNDETLMAAAIVYYGYTEVGNEIARWKELTNVDKLVIENPTDGNHFVYEQTKSDPRNLRPNNFKIQGNQVVYESFIVHSNGTIMRKEMDISTILTYINQTQERIKAVYEVREKINLIE</sequence>